<feature type="domain" description="LysM" evidence="3">
    <location>
        <begin position="171"/>
        <end position="214"/>
    </location>
</feature>
<feature type="compositionally biased region" description="Polar residues" evidence="1">
    <location>
        <begin position="354"/>
        <end position="371"/>
    </location>
</feature>
<dbReference type="PROSITE" id="PS51782">
    <property type="entry name" value="LYSM"/>
    <property type="match status" value="3"/>
</dbReference>
<protein>
    <submittedName>
        <fullName evidence="4">LysM peptidoglycan-binding domain-containing protein</fullName>
    </submittedName>
</protein>
<reference evidence="4" key="1">
    <citation type="submission" date="2020-09" db="EMBL/GenBank/DDBJ databases">
        <title>Pelagicoccus enzymogenes sp. nov. with an EPS production, isolated from marine sediment.</title>
        <authorList>
            <person name="Feng X."/>
        </authorList>
    </citation>
    <scope>NUCLEOTIDE SEQUENCE</scope>
    <source>
        <strain evidence="4">NFK12</strain>
    </source>
</reference>
<dbReference type="SUPFAM" id="SSF54106">
    <property type="entry name" value="LysM domain"/>
    <property type="match status" value="3"/>
</dbReference>
<sequence>MKLSAYKTLESSKRAQTLSRIILIAGAHLVIIGGTYLVTNFGDQPAGDSVALAGVGTWSNQSATASQPSVDASSSTLFDSRASDLSGYNAGEGQSVLLASNDSSSSSSSGARYAPRRPSSSSTLNNPPSQPSSNSRVTRDDDFLTPINRPDDDLYPVRSSSAPAPGLSQTIEYKVQNGDSLWGISQRFKINVKDITAVNPGLTVNIRAGQVIKIPRTTESASVGYQAPSSSSAPESKPVNGTIYTVKSGDVLSRIASRQGVTVAQLKAANGLSNDMIRVGQELVIPTRSNSAELVSNQHRGPKVTIEAGDTLDKYAAIYGVSVSELMELNNISNPRLIRIGQTLLIPEKGQARIATQETPQPRRSQTTQPRSTPPARSLPTLEELPRERETRTPPPTLPTLDEAFGEEDLEDQPLIQISE</sequence>
<evidence type="ECO:0000313" key="4">
    <source>
        <dbReference type="EMBL" id="MBD5780727.1"/>
    </source>
</evidence>
<dbReference type="EMBL" id="JACYFG010000036">
    <property type="protein sequence ID" value="MBD5780727.1"/>
    <property type="molecule type" value="Genomic_DNA"/>
</dbReference>
<feature type="transmembrane region" description="Helical" evidence="2">
    <location>
        <begin position="21"/>
        <end position="39"/>
    </location>
</feature>
<keyword evidence="2" id="KW-1133">Transmembrane helix</keyword>
<dbReference type="AlphaFoldDB" id="A0A927F9C3"/>
<feature type="domain" description="LysM" evidence="3">
    <location>
        <begin position="242"/>
        <end position="285"/>
    </location>
</feature>
<dbReference type="InterPro" id="IPR036779">
    <property type="entry name" value="LysM_dom_sf"/>
</dbReference>
<dbReference type="RefSeq" id="WP_191617822.1">
    <property type="nucleotide sequence ID" value="NZ_JACYFG010000036.1"/>
</dbReference>
<name>A0A927F9C3_9BACT</name>
<organism evidence="4 5">
    <name type="scientific">Pelagicoccus enzymogenes</name>
    <dbReference type="NCBI Taxonomy" id="2773457"/>
    <lineage>
        <taxon>Bacteria</taxon>
        <taxon>Pseudomonadati</taxon>
        <taxon>Verrucomicrobiota</taxon>
        <taxon>Opitutia</taxon>
        <taxon>Puniceicoccales</taxon>
        <taxon>Pelagicoccaceae</taxon>
        <taxon>Pelagicoccus</taxon>
    </lineage>
</organism>
<dbReference type="Proteomes" id="UP000622317">
    <property type="component" value="Unassembled WGS sequence"/>
</dbReference>
<keyword evidence="2" id="KW-0812">Transmembrane</keyword>
<dbReference type="GO" id="GO:0008932">
    <property type="term" value="F:lytic endotransglycosylase activity"/>
    <property type="evidence" value="ECO:0007669"/>
    <property type="project" value="TreeGrafter"/>
</dbReference>
<keyword evidence="2" id="KW-0472">Membrane</keyword>
<evidence type="ECO:0000256" key="2">
    <source>
        <dbReference type="SAM" id="Phobius"/>
    </source>
</evidence>
<dbReference type="Gene3D" id="3.10.350.10">
    <property type="entry name" value="LysM domain"/>
    <property type="match status" value="3"/>
</dbReference>
<gene>
    <name evidence="4" type="ORF">IEN85_14600</name>
</gene>
<keyword evidence="5" id="KW-1185">Reference proteome</keyword>
<dbReference type="SMART" id="SM00257">
    <property type="entry name" value="LysM"/>
    <property type="match status" value="3"/>
</dbReference>
<evidence type="ECO:0000259" key="3">
    <source>
        <dbReference type="PROSITE" id="PS51782"/>
    </source>
</evidence>
<proteinExistence type="predicted"/>
<dbReference type="PANTHER" id="PTHR33734">
    <property type="entry name" value="LYSM DOMAIN-CONTAINING GPI-ANCHORED PROTEIN 2"/>
    <property type="match status" value="1"/>
</dbReference>
<feature type="region of interest" description="Disordered" evidence="1">
    <location>
        <begin position="353"/>
        <end position="420"/>
    </location>
</feature>
<evidence type="ECO:0000313" key="5">
    <source>
        <dbReference type="Proteomes" id="UP000622317"/>
    </source>
</evidence>
<feature type="domain" description="LysM" evidence="3">
    <location>
        <begin position="302"/>
        <end position="346"/>
    </location>
</feature>
<dbReference type="Pfam" id="PF01476">
    <property type="entry name" value="LysM"/>
    <property type="match status" value="3"/>
</dbReference>
<feature type="region of interest" description="Disordered" evidence="1">
    <location>
        <begin position="98"/>
        <end position="165"/>
    </location>
</feature>
<dbReference type="PANTHER" id="PTHR33734:SF22">
    <property type="entry name" value="MEMBRANE-BOUND LYTIC MUREIN TRANSGLYCOSYLASE D"/>
    <property type="match status" value="1"/>
</dbReference>
<evidence type="ECO:0000256" key="1">
    <source>
        <dbReference type="SAM" id="MobiDB-lite"/>
    </source>
</evidence>
<feature type="compositionally biased region" description="Low complexity" evidence="1">
    <location>
        <begin position="99"/>
        <end position="136"/>
    </location>
</feature>
<dbReference type="InterPro" id="IPR018392">
    <property type="entry name" value="LysM"/>
</dbReference>
<dbReference type="CDD" id="cd00118">
    <property type="entry name" value="LysM"/>
    <property type="match status" value="3"/>
</dbReference>
<accession>A0A927F9C3</accession>
<comment type="caution">
    <text evidence="4">The sequence shown here is derived from an EMBL/GenBank/DDBJ whole genome shotgun (WGS) entry which is preliminary data.</text>
</comment>